<sequence>MSGNLTFTIIKPDAFKSGHSGSIIKMIEKAEFKLLEMKLVSLTKEKASEFYEVHKEKPFYDRLCDYMSSGPIIVMKLSKNNAIEDFRKLIGSTNPEDAAEGTIRNLFATSIEANAIHGSDSDENAIIESDFFFNN</sequence>
<dbReference type="GO" id="GO:0006183">
    <property type="term" value="P:GTP biosynthetic process"/>
    <property type="evidence" value="ECO:0007669"/>
    <property type="project" value="InterPro"/>
</dbReference>
<feature type="domain" description="Nucleoside diphosphate kinase-like" evidence="6">
    <location>
        <begin position="3"/>
        <end position="135"/>
    </location>
</feature>
<accession>A0A381QNF3</accession>
<dbReference type="GO" id="GO:0005524">
    <property type="term" value="F:ATP binding"/>
    <property type="evidence" value="ECO:0007669"/>
    <property type="project" value="UniProtKB-KW"/>
</dbReference>
<evidence type="ECO:0000256" key="4">
    <source>
        <dbReference type="ARBA" id="ARBA00022777"/>
    </source>
</evidence>
<dbReference type="InterPro" id="IPR036850">
    <property type="entry name" value="NDK-like_dom_sf"/>
</dbReference>
<comment type="similarity">
    <text evidence="1">Belongs to the NDK family.</text>
</comment>
<evidence type="ECO:0000256" key="5">
    <source>
        <dbReference type="ARBA" id="ARBA00022840"/>
    </source>
</evidence>
<dbReference type="InterPro" id="IPR034907">
    <property type="entry name" value="NDK-like_dom"/>
</dbReference>
<dbReference type="PROSITE" id="PS51374">
    <property type="entry name" value="NDPK_LIKE"/>
    <property type="match status" value="1"/>
</dbReference>
<dbReference type="PANTHER" id="PTHR46161">
    <property type="entry name" value="NUCLEOSIDE DIPHOSPHATE KINASE"/>
    <property type="match status" value="1"/>
</dbReference>
<dbReference type="SUPFAM" id="SSF54919">
    <property type="entry name" value="Nucleoside diphosphate kinase, NDK"/>
    <property type="match status" value="1"/>
</dbReference>
<dbReference type="NCBIfam" id="NF001908">
    <property type="entry name" value="PRK00668.1"/>
    <property type="match status" value="1"/>
</dbReference>
<keyword evidence="5" id="KW-0067">ATP-binding</keyword>
<dbReference type="InterPro" id="IPR001564">
    <property type="entry name" value="Nucleoside_diP_kinase"/>
</dbReference>
<dbReference type="GO" id="GO:0004550">
    <property type="term" value="F:nucleoside diphosphate kinase activity"/>
    <property type="evidence" value="ECO:0007669"/>
    <property type="project" value="InterPro"/>
</dbReference>
<dbReference type="GO" id="GO:0006241">
    <property type="term" value="P:CTP biosynthetic process"/>
    <property type="evidence" value="ECO:0007669"/>
    <property type="project" value="InterPro"/>
</dbReference>
<dbReference type="PANTHER" id="PTHR46161:SF3">
    <property type="entry name" value="NUCLEOSIDE DIPHOSPHATE KINASE DDB_G0292928-RELATED"/>
    <property type="match status" value="1"/>
</dbReference>
<dbReference type="CDD" id="cd04413">
    <property type="entry name" value="NDPk_I"/>
    <property type="match status" value="1"/>
</dbReference>
<protein>
    <recommendedName>
        <fullName evidence="6">Nucleoside diphosphate kinase-like domain-containing protein</fullName>
    </recommendedName>
</protein>
<evidence type="ECO:0000256" key="2">
    <source>
        <dbReference type="ARBA" id="ARBA00022679"/>
    </source>
</evidence>
<dbReference type="EMBL" id="UINC01001387">
    <property type="protein sequence ID" value="SUZ79457.1"/>
    <property type="molecule type" value="Genomic_DNA"/>
</dbReference>
<name>A0A381QNF3_9ZZZZ</name>
<gene>
    <name evidence="7" type="ORF">METZ01_LOCUS32311</name>
</gene>
<evidence type="ECO:0000256" key="1">
    <source>
        <dbReference type="ARBA" id="ARBA00008142"/>
    </source>
</evidence>
<evidence type="ECO:0000313" key="7">
    <source>
        <dbReference type="EMBL" id="SUZ79457.1"/>
    </source>
</evidence>
<dbReference type="AlphaFoldDB" id="A0A381QNF3"/>
<dbReference type="Pfam" id="PF00334">
    <property type="entry name" value="NDK"/>
    <property type="match status" value="1"/>
</dbReference>
<dbReference type="GO" id="GO:0006228">
    <property type="term" value="P:UTP biosynthetic process"/>
    <property type="evidence" value="ECO:0007669"/>
    <property type="project" value="InterPro"/>
</dbReference>
<evidence type="ECO:0000256" key="3">
    <source>
        <dbReference type="ARBA" id="ARBA00022741"/>
    </source>
</evidence>
<reference evidence="7" key="1">
    <citation type="submission" date="2018-05" db="EMBL/GenBank/DDBJ databases">
        <authorList>
            <person name="Lanie J.A."/>
            <person name="Ng W.-L."/>
            <person name="Kazmierczak K.M."/>
            <person name="Andrzejewski T.M."/>
            <person name="Davidsen T.M."/>
            <person name="Wayne K.J."/>
            <person name="Tettelin H."/>
            <person name="Glass J.I."/>
            <person name="Rusch D."/>
            <person name="Podicherti R."/>
            <person name="Tsui H.-C.T."/>
            <person name="Winkler M.E."/>
        </authorList>
    </citation>
    <scope>NUCLEOTIDE SEQUENCE</scope>
</reference>
<dbReference type="PRINTS" id="PR01243">
    <property type="entry name" value="NUCDPKINASE"/>
</dbReference>
<dbReference type="SMART" id="SM00562">
    <property type="entry name" value="NDK"/>
    <property type="match status" value="1"/>
</dbReference>
<evidence type="ECO:0000259" key="6">
    <source>
        <dbReference type="SMART" id="SM00562"/>
    </source>
</evidence>
<organism evidence="7">
    <name type="scientific">marine metagenome</name>
    <dbReference type="NCBI Taxonomy" id="408172"/>
    <lineage>
        <taxon>unclassified sequences</taxon>
        <taxon>metagenomes</taxon>
        <taxon>ecological metagenomes</taxon>
    </lineage>
</organism>
<keyword evidence="2" id="KW-0808">Transferase</keyword>
<proteinExistence type="inferred from homology"/>
<keyword evidence="3" id="KW-0547">Nucleotide-binding</keyword>
<dbReference type="Gene3D" id="3.30.70.141">
    <property type="entry name" value="Nucleoside diphosphate kinase-like domain"/>
    <property type="match status" value="1"/>
</dbReference>
<keyword evidence="4" id="KW-0418">Kinase</keyword>